<dbReference type="Gene3D" id="2.60.120.200">
    <property type="match status" value="1"/>
</dbReference>
<evidence type="ECO:0000256" key="1">
    <source>
        <dbReference type="SAM" id="MobiDB-lite"/>
    </source>
</evidence>
<accession>A0A1M7IMD9</accession>
<evidence type="ECO:0000313" key="3">
    <source>
        <dbReference type="Proteomes" id="UP000184513"/>
    </source>
</evidence>
<dbReference type="STRING" id="388280.SAMN04488057_101394"/>
<sequence>MYLFSRLFITRNLVIALMLLSEGYFCAVHSHQTFAHHQQEGVPGNLLGDELWTAGHESGDQREWSQDGGGGEFNTGSGNSTVSSELSHTGNYSLKMSINTSRGEGHGTRNYRWAELGNHEDLIFTQYFYFPARIDLDEKNAWFNLIQTKSVKFAPGGAGTGEDQINDPHFVLGLKVRGGAGSGGANFLVMSDLQEFHVNQSGAFWQAPAGMDLPVNKWVKIQMRIIQDHGDRGRILVWQDDHLIIDTGPRNTLRPEVDQNMFSINAYADKTFPALTNFYVDDVSIHLPGTQPIPVEDLLPSVSIIAPDNNSIVRSDSEVEIQAEVSSADSQIVKVEYYNDTELIGTSTTPPYAIKWIQPVSGSYTIKAVATDERNRVGNSEGITLHVAAVLSDVPEEEGTGNEDTEVSTPGKDYRDYTPSLFANRDMHIGFSPASNAFADVHIASLLPQDAGKQHRVNQDLRFSTESIVPALLLELPVETALYKVFTFNSQPDFGNFAPLMIKGRKIIGVEKDRELVKENSKTSARVGPGGGKLHTSAAGALEGQGPPRLYPNPAWEYFIVDVGNEGDHYHYFLIHDMQGRLVHQYFPTQLSRENGHFIVPISGVRQGMYQISLIDKYNGADRFRLLLSPQ</sequence>
<dbReference type="Proteomes" id="UP000184513">
    <property type="component" value="Unassembled WGS sequence"/>
</dbReference>
<name>A0A1M7IMD9_9BACT</name>
<organism evidence="2 3">
    <name type="scientific">Cyclobacterium lianum</name>
    <dbReference type="NCBI Taxonomy" id="388280"/>
    <lineage>
        <taxon>Bacteria</taxon>
        <taxon>Pseudomonadati</taxon>
        <taxon>Bacteroidota</taxon>
        <taxon>Cytophagia</taxon>
        <taxon>Cytophagales</taxon>
        <taxon>Cyclobacteriaceae</taxon>
        <taxon>Cyclobacterium</taxon>
    </lineage>
</organism>
<evidence type="ECO:0000313" key="2">
    <source>
        <dbReference type="EMBL" id="SHM41986.1"/>
    </source>
</evidence>
<dbReference type="AlphaFoldDB" id="A0A1M7IMD9"/>
<dbReference type="InterPro" id="IPR013783">
    <property type="entry name" value="Ig-like_fold"/>
</dbReference>
<feature type="region of interest" description="Disordered" evidence="1">
    <location>
        <begin position="58"/>
        <end position="84"/>
    </location>
</feature>
<dbReference type="EMBL" id="FRCY01000001">
    <property type="protein sequence ID" value="SHM41986.1"/>
    <property type="molecule type" value="Genomic_DNA"/>
</dbReference>
<proteinExistence type="predicted"/>
<dbReference type="Pfam" id="PF17957">
    <property type="entry name" value="Big_7"/>
    <property type="match status" value="1"/>
</dbReference>
<protein>
    <submittedName>
        <fullName evidence="2">Por secretion system C-terminal sorting domain-containing protein</fullName>
    </submittedName>
</protein>
<keyword evidence="3" id="KW-1185">Reference proteome</keyword>
<gene>
    <name evidence="2" type="ORF">SAMN04488057_101394</name>
</gene>
<reference evidence="2 3" key="1">
    <citation type="submission" date="2016-11" db="EMBL/GenBank/DDBJ databases">
        <authorList>
            <person name="Jaros S."/>
            <person name="Januszkiewicz K."/>
            <person name="Wedrychowicz H."/>
        </authorList>
    </citation>
    <scope>NUCLEOTIDE SEQUENCE [LARGE SCALE GENOMIC DNA]</scope>
    <source>
        <strain evidence="2 3">CGMCC 1.6102</strain>
    </source>
</reference>
<dbReference type="Gene3D" id="2.60.40.10">
    <property type="entry name" value="Immunoglobulins"/>
    <property type="match status" value="1"/>
</dbReference>